<dbReference type="EMBL" id="JAPFFL010000019">
    <property type="protein sequence ID" value="KAJ6671717.1"/>
    <property type="molecule type" value="Genomic_DNA"/>
</dbReference>
<reference evidence="2" key="2">
    <citation type="journal article" date="2023" name="Int. J. Mol. Sci.">
        <title>De Novo Assembly and Annotation of 11 Diverse Shrub Willow (Salix) Genomes Reveals Novel Gene Organization in Sex-Linked Regions.</title>
        <authorList>
            <person name="Hyden B."/>
            <person name="Feng K."/>
            <person name="Yates T.B."/>
            <person name="Jawdy S."/>
            <person name="Cereghino C."/>
            <person name="Smart L.B."/>
            <person name="Muchero W."/>
        </authorList>
    </citation>
    <scope>NUCLEOTIDE SEQUENCE [LARGE SCALE GENOMIC DNA]</scope>
    <source>
        <tissue evidence="2">Shoot tip</tissue>
    </source>
</reference>
<evidence type="ECO:0000313" key="3">
    <source>
        <dbReference type="Proteomes" id="UP001151529"/>
    </source>
</evidence>
<dbReference type="AlphaFoldDB" id="A0A9Q0SBU7"/>
<feature type="compositionally biased region" description="Polar residues" evidence="1">
    <location>
        <begin position="93"/>
        <end position="107"/>
    </location>
</feature>
<accession>A0A9Q0SBU7</accession>
<comment type="caution">
    <text evidence="2">The sequence shown here is derived from an EMBL/GenBank/DDBJ whole genome shotgun (WGS) entry which is preliminary data.</text>
</comment>
<dbReference type="OrthoDB" id="248923at2759"/>
<name>A0A9Q0SBU7_SALVM</name>
<keyword evidence="2" id="KW-0418">Kinase</keyword>
<keyword evidence="3" id="KW-1185">Reference proteome</keyword>
<keyword evidence="2" id="KW-0808">Transferase</keyword>
<organism evidence="2 3">
    <name type="scientific">Salix viminalis</name>
    <name type="common">Common osier</name>
    <name type="synonym">Basket willow</name>
    <dbReference type="NCBI Taxonomy" id="40686"/>
    <lineage>
        <taxon>Eukaryota</taxon>
        <taxon>Viridiplantae</taxon>
        <taxon>Streptophyta</taxon>
        <taxon>Embryophyta</taxon>
        <taxon>Tracheophyta</taxon>
        <taxon>Spermatophyta</taxon>
        <taxon>Magnoliopsida</taxon>
        <taxon>eudicotyledons</taxon>
        <taxon>Gunneridae</taxon>
        <taxon>Pentapetalae</taxon>
        <taxon>rosids</taxon>
        <taxon>fabids</taxon>
        <taxon>Malpighiales</taxon>
        <taxon>Salicaceae</taxon>
        <taxon>Saliceae</taxon>
        <taxon>Salix</taxon>
    </lineage>
</organism>
<sequence>MADELYQKFKWVQLQYPANPGAFMILKEIGGGARAMCFHNDVWQSSLVAIKLIDLQQYSPAVFDSLRCDTINRFFILDGPRERPEEAKALHDGTSNQITAGTDTDSAGSRMKTGRISGWKFNERELELDPEFCIESEDDAVVKIVCVGGETSKNPNIKRT</sequence>
<feature type="region of interest" description="Disordered" evidence="1">
    <location>
        <begin position="88"/>
        <end position="111"/>
    </location>
</feature>
<proteinExistence type="predicted"/>
<gene>
    <name evidence="2" type="ORF">OIU85_015460</name>
</gene>
<reference evidence="2" key="1">
    <citation type="submission" date="2022-11" db="EMBL/GenBank/DDBJ databases">
        <authorList>
            <person name="Hyden B.L."/>
            <person name="Feng K."/>
            <person name="Yates T."/>
            <person name="Jawdy S."/>
            <person name="Smart L.B."/>
            <person name="Muchero W."/>
        </authorList>
    </citation>
    <scope>NUCLEOTIDE SEQUENCE</scope>
    <source>
        <tissue evidence="2">Shoot tip</tissue>
    </source>
</reference>
<dbReference type="GO" id="GO:0016301">
    <property type="term" value="F:kinase activity"/>
    <property type="evidence" value="ECO:0007669"/>
    <property type="project" value="UniProtKB-KW"/>
</dbReference>
<dbReference type="Proteomes" id="UP001151529">
    <property type="component" value="Chromosome 9"/>
</dbReference>
<protein>
    <submittedName>
        <fullName evidence="2">SERINE/THREONINE-PROTEIN KINASE BLUS1</fullName>
    </submittedName>
</protein>
<evidence type="ECO:0000256" key="1">
    <source>
        <dbReference type="SAM" id="MobiDB-lite"/>
    </source>
</evidence>
<evidence type="ECO:0000313" key="2">
    <source>
        <dbReference type="EMBL" id="KAJ6671717.1"/>
    </source>
</evidence>